<dbReference type="OrthoDB" id="1490270at2"/>
<feature type="region of interest" description="Disordered" evidence="2">
    <location>
        <begin position="222"/>
        <end position="241"/>
    </location>
</feature>
<keyword evidence="5" id="KW-0670">Pyruvate</keyword>
<keyword evidence="1" id="KW-0560">Oxidoreductase</keyword>
<protein>
    <submittedName>
        <fullName evidence="5">Indolepyruvate oxidoreductase subunit B</fullName>
    </submittedName>
</protein>
<dbReference type="GO" id="GO:0016903">
    <property type="term" value="F:oxidoreductase activity, acting on the aldehyde or oxo group of donors"/>
    <property type="evidence" value="ECO:0007669"/>
    <property type="project" value="InterPro"/>
</dbReference>
<feature type="domain" description="Pyruvate/ketoisovalerate oxidoreductase catalytic" evidence="3">
    <location>
        <begin position="30"/>
        <end position="216"/>
    </location>
</feature>
<dbReference type="PANTHER" id="PTHR43854">
    <property type="entry name" value="INDOLEPYRUVATE OXIDOREDUCTASE SUBUNIT IORB"/>
    <property type="match status" value="1"/>
</dbReference>
<dbReference type="SUPFAM" id="SSF53323">
    <property type="entry name" value="Pyruvate-ferredoxin oxidoreductase, PFOR, domain III"/>
    <property type="match status" value="1"/>
</dbReference>
<sequence length="527" mass="57465">MASSTFSPLSARPHDPALDEIIKLAIMAVGGQGGGVLTNWIEDCARANGYAVQATSVAGVAQRTGATIYYMEMAPARERPAVFSLLPAAGDVDILVAAEMMEAGRAIMRGFVTPDRTTLIASSHRALAVSEKTVPGDGIADSEEVVAAAEVAAQRFIAFDMEKIAVDAGSMISASLFGALAGSGALPFDRASFEQAIRASGRGVEASLRAFAAGFEGAAQGRIETPKPASTGRTAADRPSGPEKLIAEWNALSQRAAALPAPVRDMALTGLRAVVDYQDLAYGRQYLDRVEQVLAEDDPARDYELTREAAKYIAKAMAYDDVFRIADIKTRGSRFERVRQEIRPAEGAQMRLTEFMHPRAEEIVGMMPRFLGRWLSSRDGAMRMIDKLVNRGRRLRTDRLLPFGQLYVLGGLRTFRRGTLRHAIETEHLESWLAKALTYRRVDYQLGVETLRNRRLVKGYSDTHARGLSKFDRVMDGVALLAGRDDAAHWCRLLREAALADEKGEQLEGALKTVRSFAGQSETALQN</sequence>
<evidence type="ECO:0000313" key="5">
    <source>
        <dbReference type="EMBL" id="OCW57861.1"/>
    </source>
</evidence>
<dbReference type="AlphaFoldDB" id="A0A1C1YWI8"/>
<dbReference type="InterPro" id="IPR046667">
    <property type="entry name" value="DUF6537"/>
</dbReference>
<keyword evidence="6" id="KW-1185">Reference proteome</keyword>
<dbReference type="STRING" id="1480615.AWJ14_03455"/>
<accession>A0A1C1YWI8</accession>
<dbReference type="InterPro" id="IPR019752">
    <property type="entry name" value="Pyrv/ketoisovalerate_OxRed_cat"/>
</dbReference>
<reference evidence="5 6" key="1">
    <citation type="submission" date="2015-12" db="EMBL/GenBank/DDBJ databases">
        <authorList>
            <person name="Shamseldin A."/>
            <person name="Moawad H."/>
            <person name="Abd El-Rahim W.M."/>
            <person name="Sadowsky M.J."/>
        </authorList>
    </citation>
    <scope>NUCLEOTIDE SEQUENCE [LARGE SCALE GENOMIC DNA]</scope>
    <source>
        <strain evidence="5 6">JC234</strain>
    </source>
</reference>
<dbReference type="NCBIfam" id="NF006179">
    <property type="entry name" value="PRK08312.1"/>
    <property type="match status" value="1"/>
</dbReference>
<comment type="caution">
    <text evidence="5">The sequence shown here is derived from an EMBL/GenBank/DDBJ whole genome shotgun (WGS) entry which is preliminary data.</text>
</comment>
<evidence type="ECO:0000256" key="1">
    <source>
        <dbReference type="ARBA" id="ARBA00023002"/>
    </source>
</evidence>
<dbReference type="PANTHER" id="PTHR43854:SF1">
    <property type="entry name" value="INDOLEPYRUVATE OXIDOREDUCTASE SUBUNIT IORB"/>
    <property type="match status" value="1"/>
</dbReference>
<dbReference type="Gene3D" id="3.40.920.10">
    <property type="entry name" value="Pyruvate-ferredoxin oxidoreductase, PFOR, domain III"/>
    <property type="match status" value="1"/>
</dbReference>
<dbReference type="RefSeq" id="WP_066178162.1">
    <property type="nucleotide sequence ID" value="NZ_LQZT01000012.1"/>
</dbReference>
<organism evidence="5 6">
    <name type="scientific">Hoeflea olei</name>
    <dbReference type="NCBI Taxonomy" id="1480615"/>
    <lineage>
        <taxon>Bacteria</taxon>
        <taxon>Pseudomonadati</taxon>
        <taxon>Pseudomonadota</taxon>
        <taxon>Alphaproteobacteria</taxon>
        <taxon>Hyphomicrobiales</taxon>
        <taxon>Rhizobiaceae</taxon>
        <taxon>Hoeflea</taxon>
    </lineage>
</organism>
<evidence type="ECO:0000256" key="2">
    <source>
        <dbReference type="SAM" id="MobiDB-lite"/>
    </source>
</evidence>
<evidence type="ECO:0000259" key="3">
    <source>
        <dbReference type="Pfam" id="PF01558"/>
    </source>
</evidence>
<proteinExistence type="predicted"/>
<feature type="domain" description="DUF6537" evidence="4">
    <location>
        <begin position="263"/>
        <end position="476"/>
    </location>
</feature>
<dbReference type="Proteomes" id="UP000094795">
    <property type="component" value="Unassembled WGS sequence"/>
</dbReference>
<dbReference type="EMBL" id="LQZT01000012">
    <property type="protein sequence ID" value="OCW57861.1"/>
    <property type="molecule type" value="Genomic_DNA"/>
</dbReference>
<dbReference type="Pfam" id="PF01558">
    <property type="entry name" value="POR"/>
    <property type="match status" value="1"/>
</dbReference>
<evidence type="ECO:0000313" key="6">
    <source>
        <dbReference type="Proteomes" id="UP000094795"/>
    </source>
</evidence>
<dbReference type="InterPro" id="IPR002869">
    <property type="entry name" value="Pyrv_flavodox_OxRed_cen"/>
</dbReference>
<gene>
    <name evidence="5" type="ORF">AWJ14_03455</name>
</gene>
<dbReference type="InterPro" id="IPR052198">
    <property type="entry name" value="IorB_Oxidoreductase"/>
</dbReference>
<evidence type="ECO:0000259" key="4">
    <source>
        <dbReference type="Pfam" id="PF20169"/>
    </source>
</evidence>
<dbReference type="Pfam" id="PF20169">
    <property type="entry name" value="DUF6537"/>
    <property type="match status" value="1"/>
</dbReference>
<name>A0A1C1YWI8_9HYPH</name>